<sequence length="220" mass="23966">MWWDIAPEIKSEFEDWHSHEHFPERLGVPGFRRASRWTSAAGGEGIFVMYELTSYAVLSSAAYVSHLNTPSPWSARMMPHHRNMVRSQCHVLESSGSSAARHALTLRVSPLQGRADDLRAFFRPLCAALAQRPGIVGAHLLRHQTPPVAETTEQRIRNSADRVADWVFVALGYEALALESLLHADLAATALRASGAAEGALSGLYTLSHSAAAEDVAGTS</sequence>
<accession>A0ABT8SG02</accession>
<comment type="caution">
    <text evidence="1">The sequence shown here is derived from an EMBL/GenBank/DDBJ whole genome shotgun (WGS) entry which is preliminary data.</text>
</comment>
<protein>
    <submittedName>
        <fullName evidence="1">Uncharacterized protein</fullName>
    </submittedName>
</protein>
<proteinExistence type="predicted"/>
<gene>
    <name evidence="1" type="ORF">Q2T77_33055</name>
</gene>
<evidence type="ECO:0000313" key="1">
    <source>
        <dbReference type="EMBL" id="MDO1537107.1"/>
    </source>
</evidence>
<reference evidence="1" key="1">
    <citation type="submission" date="2023-06" db="EMBL/GenBank/DDBJ databases">
        <authorList>
            <person name="Jiang Y."/>
            <person name="Liu Q."/>
        </authorList>
    </citation>
    <scope>NUCLEOTIDE SEQUENCE</scope>
    <source>
        <strain evidence="1">CGMCC 1.12090</strain>
    </source>
</reference>
<keyword evidence="2" id="KW-1185">Reference proteome</keyword>
<name>A0ABT8SG02_9BURK</name>
<dbReference type="EMBL" id="JAUKVY010000035">
    <property type="protein sequence ID" value="MDO1537107.1"/>
    <property type="molecule type" value="Genomic_DNA"/>
</dbReference>
<evidence type="ECO:0000313" key="2">
    <source>
        <dbReference type="Proteomes" id="UP001169027"/>
    </source>
</evidence>
<dbReference type="Proteomes" id="UP001169027">
    <property type="component" value="Unassembled WGS sequence"/>
</dbReference>
<dbReference type="RefSeq" id="WP_301815380.1">
    <property type="nucleotide sequence ID" value="NZ_JAUJZH010000035.1"/>
</dbReference>
<organism evidence="1 2">
    <name type="scientific">Variovorax ginsengisoli</name>
    <dbReference type="NCBI Taxonomy" id="363844"/>
    <lineage>
        <taxon>Bacteria</taxon>
        <taxon>Pseudomonadati</taxon>
        <taxon>Pseudomonadota</taxon>
        <taxon>Betaproteobacteria</taxon>
        <taxon>Burkholderiales</taxon>
        <taxon>Comamonadaceae</taxon>
        <taxon>Variovorax</taxon>
    </lineage>
</organism>